<feature type="signal peptide" evidence="4">
    <location>
        <begin position="1"/>
        <end position="25"/>
    </location>
</feature>
<dbReference type="PANTHER" id="PTHR47964">
    <property type="entry name" value="ATP-DEPENDENT DNA HELICASE HOMOLOG RECG, CHLOROPLASTIC"/>
    <property type="match status" value="1"/>
</dbReference>
<keyword evidence="7" id="KW-1185">Reference proteome</keyword>
<gene>
    <name evidence="6" type="ORF">Esi_0194_0044</name>
</gene>
<dbReference type="SUPFAM" id="SSF50249">
    <property type="entry name" value="Nucleic acid-binding proteins"/>
    <property type="match status" value="1"/>
</dbReference>
<evidence type="ECO:0000256" key="4">
    <source>
        <dbReference type="SAM" id="SignalP"/>
    </source>
</evidence>
<dbReference type="AlphaFoldDB" id="D7FPN8"/>
<keyword evidence="2" id="KW-0347">Helicase</keyword>
<dbReference type="InterPro" id="IPR047112">
    <property type="entry name" value="RecG/Mfd"/>
</dbReference>
<keyword evidence="4" id="KW-0732">Signal</keyword>
<dbReference type="Gene3D" id="1.10.150.20">
    <property type="entry name" value="5' to 3' exonuclease, C-terminal subdomain"/>
    <property type="match status" value="1"/>
</dbReference>
<dbReference type="GO" id="GO:0006281">
    <property type="term" value="P:DNA repair"/>
    <property type="evidence" value="ECO:0007669"/>
    <property type="project" value="InterPro"/>
</dbReference>
<dbReference type="EMBL" id="FN648369">
    <property type="protein sequence ID" value="CBJ30495.1"/>
    <property type="molecule type" value="Genomic_DNA"/>
</dbReference>
<dbReference type="InParanoid" id="D7FPN8"/>
<feature type="region of interest" description="Disordered" evidence="3">
    <location>
        <begin position="95"/>
        <end position="168"/>
    </location>
</feature>
<evidence type="ECO:0000313" key="6">
    <source>
        <dbReference type="EMBL" id="CBJ30495.1"/>
    </source>
</evidence>
<dbReference type="PANTHER" id="PTHR47964:SF1">
    <property type="entry name" value="ATP-DEPENDENT DNA HELICASE HOMOLOG RECG, CHLOROPLASTIC"/>
    <property type="match status" value="1"/>
</dbReference>
<feature type="chain" id="PRO_5003095321" evidence="4">
    <location>
        <begin position="26"/>
        <end position="435"/>
    </location>
</feature>
<dbReference type="InterPro" id="IPR012340">
    <property type="entry name" value="NA-bd_OB-fold"/>
</dbReference>
<feature type="compositionally biased region" description="Polar residues" evidence="3">
    <location>
        <begin position="95"/>
        <end position="113"/>
    </location>
</feature>
<sequence>MRTAAAARGALLALLLSLLGEGALGTCSRFGGREGGRKSHQLVCNQQPNSSATTAASTTSSRASFVGAGSMLGLHAWRTAAARRVLTRPNFGLSRLQTVGSGAPTRGSSTSTVAARELRRETSSSGNNASDDFADKGTGDGTSATRGGKKGSGPRQARKAATGVAAARRGGKGAVVDESYAYAETLSYLSSPPEDALKGVGPRKAEQLAKLGVTTVADLLWHLPTGMVDRRETSRVANLVEGEVATLLLKVVKVQSDPRKRSPRITRVHCVDVVEDKIDIVMFGGSWLCKNYEPGETKVVSGKVTMDKYSGALVMNSPEVVAPAADLEKVLVIQPTYPLTAGLSGSSLRSVIALALDQLEGVTQFPPEWIDQETMREHGWPSLREALSAAHSPQQEEDLRPSGATRSRLAYDELLASQIVLALRRRQNSRHWWRR</sequence>
<dbReference type="GO" id="GO:0016787">
    <property type="term" value="F:hydrolase activity"/>
    <property type="evidence" value="ECO:0007669"/>
    <property type="project" value="UniProtKB-KW"/>
</dbReference>
<keyword evidence="2" id="KW-0067">ATP-binding</keyword>
<evidence type="ECO:0000256" key="1">
    <source>
        <dbReference type="ARBA" id="ARBA00022801"/>
    </source>
</evidence>
<accession>D7FPN8</accession>
<dbReference type="OrthoDB" id="1718at2759"/>
<evidence type="ECO:0000313" key="7">
    <source>
        <dbReference type="Proteomes" id="UP000002630"/>
    </source>
</evidence>
<feature type="compositionally biased region" description="Low complexity" evidence="3">
    <location>
        <begin position="159"/>
        <end position="168"/>
    </location>
</feature>
<dbReference type="GO" id="GO:0003678">
    <property type="term" value="F:DNA helicase activity"/>
    <property type="evidence" value="ECO:0007669"/>
    <property type="project" value="TreeGrafter"/>
</dbReference>
<name>D7FPN8_ECTSI</name>
<keyword evidence="1" id="KW-0378">Hydrolase</keyword>
<organism evidence="6 7">
    <name type="scientific">Ectocarpus siliculosus</name>
    <name type="common">Brown alga</name>
    <name type="synonym">Conferva siliculosa</name>
    <dbReference type="NCBI Taxonomy" id="2880"/>
    <lineage>
        <taxon>Eukaryota</taxon>
        <taxon>Sar</taxon>
        <taxon>Stramenopiles</taxon>
        <taxon>Ochrophyta</taxon>
        <taxon>PX clade</taxon>
        <taxon>Phaeophyceae</taxon>
        <taxon>Ectocarpales</taxon>
        <taxon>Ectocarpaceae</taxon>
        <taxon>Ectocarpus</taxon>
    </lineage>
</organism>
<reference evidence="6 7" key="1">
    <citation type="journal article" date="2010" name="Nature">
        <title>The Ectocarpus genome and the independent evolution of multicellularity in brown algae.</title>
        <authorList>
            <person name="Cock J.M."/>
            <person name="Sterck L."/>
            <person name="Rouze P."/>
            <person name="Scornet D."/>
            <person name="Allen A.E."/>
            <person name="Amoutzias G."/>
            <person name="Anthouard V."/>
            <person name="Artiguenave F."/>
            <person name="Aury J.M."/>
            <person name="Badger J.H."/>
            <person name="Beszteri B."/>
            <person name="Billiau K."/>
            <person name="Bonnet E."/>
            <person name="Bothwell J.H."/>
            <person name="Bowler C."/>
            <person name="Boyen C."/>
            <person name="Brownlee C."/>
            <person name="Carrano C.J."/>
            <person name="Charrier B."/>
            <person name="Cho G.Y."/>
            <person name="Coelho S.M."/>
            <person name="Collen J."/>
            <person name="Corre E."/>
            <person name="Da Silva C."/>
            <person name="Delage L."/>
            <person name="Delaroque N."/>
            <person name="Dittami S.M."/>
            <person name="Doulbeau S."/>
            <person name="Elias M."/>
            <person name="Farnham G."/>
            <person name="Gachon C.M."/>
            <person name="Gschloessl B."/>
            <person name="Heesch S."/>
            <person name="Jabbari K."/>
            <person name="Jubin C."/>
            <person name="Kawai H."/>
            <person name="Kimura K."/>
            <person name="Kloareg B."/>
            <person name="Kupper F.C."/>
            <person name="Lang D."/>
            <person name="Le Bail A."/>
            <person name="Leblanc C."/>
            <person name="Lerouge P."/>
            <person name="Lohr M."/>
            <person name="Lopez P.J."/>
            <person name="Martens C."/>
            <person name="Maumus F."/>
            <person name="Michel G."/>
            <person name="Miranda-Saavedra D."/>
            <person name="Morales J."/>
            <person name="Moreau H."/>
            <person name="Motomura T."/>
            <person name="Nagasato C."/>
            <person name="Napoli C.A."/>
            <person name="Nelson D.R."/>
            <person name="Nyvall-Collen P."/>
            <person name="Peters A.F."/>
            <person name="Pommier C."/>
            <person name="Potin P."/>
            <person name="Poulain J."/>
            <person name="Quesneville H."/>
            <person name="Read B."/>
            <person name="Rensing S.A."/>
            <person name="Ritter A."/>
            <person name="Rousvoal S."/>
            <person name="Samanta M."/>
            <person name="Samson G."/>
            <person name="Schroeder D.C."/>
            <person name="Segurens B."/>
            <person name="Strittmatter M."/>
            <person name="Tonon T."/>
            <person name="Tregear J.W."/>
            <person name="Valentin K."/>
            <person name="von Dassow P."/>
            <person name="Yamagishi T."/>
            <person name="Van de Peer Y."/>
            <person name="Wincker P."/>
        </authorList>
    </citation>
    <scope>NUCLEOTIDE SEQUENCE [LARGE SCALE GENOMIC DNA]</scope>
    <source>
        <strain evidence="7">Ec32 / CCAP1310/4</strain>
    </source>
</reference>
<evidence type="ECO:0000256" key="3">
    <source>
        <dbReference type="SAM" id="MobiDB-lite"/>
    </source>
</evidence>
<feature type="domain" description="RecG wedge" evidence="5">
    <location>
        <begin position="198"/>
        <end position="353"/>
    </location>
</feature>
<dbReference type="InterPro" id="IPR033454">
    <property type="entry name" value="RecG_wedge"/>
</dbReference>
<dbReference type="Gene3D" id="2.40.50.140">
    <property type="entry name" value="Nucleic acid-binding proteins"/>
    <property type="match status" value="1"/>
</dbReference>
<keyword evidence="2" id="KW-0547">Nucleotide-binding</keyword>
<dbReference type="EMBL" id="FN649744">
    <property type="protein sequence ID" value="CBJ30495.1"/>
    <property type="molecule type" value="Genomic_DNA"/>
</dbReference>
<evidence type="ECO:0000259" key="5">
    <source>
        <dbReference type="Pfam" id="PF17191"/>
    </source>
</evidence>
<dbReference type="Pfam" id="PF17191">
    <property type="entry name" value="RecG_wedge"/>
    <property type="match status" value="1"/>
</dbReference>
<proteinExistence type="predicted"/>
<dbReference type="STRING" id="2880.D7FPN8"/>
<evidence type="ECO:0000256" key="2">
    <source>
        <dbReference type="ARBA" id="ARBA00022806"/>
    </source>
</evidence>
<dbReference type="Proteomes" id="UP000002630">
    <property type="component" value="Linkage Group LG19"/>
</dbReference>
<protein>
    <submittedName>
        <fullName evidence="6">RecG-like helicase</fullName>
    </submittedName>
</protein>